<accession>W8KEM9</accession>
<organism evidence="1 2">
    <name type="scientific">Ectothiorhodospira haloalkaliphila</name>
    <dbReference type="NCBI Taxonomy" id="421628"/>
    <lineage>
        <taxon>Bacteria</taxon>
        <taxon>Pseudomonadati</taxon>
        <taxon>Pseudomonadota</taxon>
        <taxon>Gammaproteobacteria</taxon>
        <taxon>Chromatiales</taxon>
        <taxon>Ectothiorhodospiraceae</taxon>
        <taxon>Ectothiorhodospira</taxon>
    </lineage>
</organism>
<gene>
    <name evidence="1" type="ORF">M911_02375</name>
</gene>
<dbReference type="SUPFAM" id="SSF81593">
    <property type="entry name" value="Nucleotidyltransferase substrate binding subunit/domain"/>
    <property type="match status" value="1"/>
</dbReference>
<dbReference type="Proteomes" id="UP000019442">
    <property type="component" value="Chromosome"/>
</dbReference>
<dbReference type="OrthoDB" id="13547at2"/>
<dbReference type="KEGG" id="hhc:M911_02375"/>
<reference evidence="1 2" key="1">
    <citation type="journal article" date="2014" name="J Genomics">
        <title>Draft Genome Sequence of the Extremely Halophilic Phototrophic Purple Sulfur Bacterium Halorhodospira halochloris.</title>
        <authorList>
            <person name="Singh K.S."/>
            <person name="Kirksey J."/>
            <person name="Hoff W.D."/>
            <person name="Deole R."/>
        </authorList>
    </citation>
    <scope>NUCLEOTIDE SEQUENCE [LARGE SCALE GENOMIC DNA]</scope>
    <source>
        <strain evidence="1 2">A</strain>
    </source>
</reference>
<keyword evidence="2" id="KW-1185">Reference proteome</keyword>
<protein>
    <submittedName>
        <fullName evidence="1">Uncharacterized protein</fullName>
    </submittedName>
</protein>
<dbReference type="Gene3D" id="1.20.120.330">
    <property type="entry name" value="Nucleotidyltransferases domain 2"/>
    <property type="match status" value="1"/>
</dbReference>
<dbReference type="HOGENOM" id="CLU_132694_1_0_6"/>
<dbReference type="PATRIC" id="fig|1354791.3.peg.855"/>
<sequence>MSREEFLPVDRFLHTLEIVSREGHHLAYSWRRLYTENISEEWVRQLEDRPEMAERLEAFVSRFSRMQDTIADKLLPRWLRALAETPGSQIEVLNRAERLGVLSSTSEWLEARKLRNELVHEYMTCPAEFAASLLLARDHALMLMDTYDSLREDAQTRLNLPDTRLPGQIKRPC</sequence>
<dbReference type="EMBL" id="CP007268">
    <property type="protein sequence ID" value="AHK78204.1"/>
    <property type="molecule type" value="Genomic_DNA"/>
</dbReference>
<dbReference type="AlphaFoldDB" id="W8KEM9"/>
<evidence type="ECO:0000313" key="1">
    <source>
        <dbReference type="EMBL" id="AHK78204.1"/>
    </source>
</evidence>
<reference evidence="2" key="2">
    <citation type="submission" date="2014-02" db="EMBL/GenBank/DDBJ databases">
        <title>Draft Genome Sequence of extremely halophilic bacteria Halorhodospira halochloris.</title>
        <authorList>
            <person name="Singh K.S."/>
        </authorList>
    </citation>
    <scope>NUCLEOTIDE SEQUENCE [LARGE SCALE GENOMIC DNA]</scope>
    <source>
        <strain evidence="2">A</strain>
    </source>
</reference>
<name>W8KEM9_9GAMM</name>
<evidence type="ECO:0000313" key="2">
    <source>
        <dbReference type="Proteomes" id="UP000019442"/>
    </source>
</evidence>
<proteinExistence type="predicted"/>
<dbReference type="RefSeq" id="WP_025280552.1">
    <property type="nucleotide sequence ID" value="NZ_CP007268.1"/>
</dbReference>